<dbReference type="EMBL" id="QQBH01000002">
    <property type="protein sequence ID" value="RDD90550.1"/>
    <property type="molecule type" value="Genomic_DNA"/>
</dbReference>
<dbReference type="Pfam" id="PF13581">
    <property type="entry name" value="HATPase_c_2"/>
    <property type="match status" value="1"/>
</dbReference>
<reference evidence="10 11" key="1">
    <citation type="submission" date="2018-07" db="EMBL/GenBank/DDBJ databases">
        <title>Genome guided investigation of antibiotics producing actinomycetales strain isolated from a Macau mangrove ecosystem.</title>
        <authorList>
            <person name="Hu D."/>
        </authorList>
    </citation>
    <scope>NUCLEOTIDE SEQUENCE [LARGE SCALE GENOMIC DNA]</scope>
    <source>
        <strain evidence="10 11">2297</strain>
    </source>
</reference>
<feature type="transmembrane region" description="Helical" evidence="7">
    <location>
        <begin position="18"/>
        <end position="39"/>
    </location>
</feature>
<dbReference type="CDD" id="cd16936">
    <property type="entry name" value="HATPase_RsbW-like"/>
    <property type="match status" value="1"/>
</dbReference>
<proteinExistence type="predicted"/>
<evidence type="ECO:0000259" key="8">
    <source>
        <dbReference type="SMART" id="SM00065"/>
    </source>
</evidence>
<sequence>MKTGAMDRSPRRSIAGQVFLLQVGTAVLLIVTAVVLLVFQAQRDSTDDARRTSLGVAESFARAPGTAAALTGPDPTAVLQPRTDALAESTDVDYVVVFDEEGIRLTHPDPALIGKRVVGPPGLVEQVLRGESFTRTFDTSVGPTVNADAPVRAADGRAVGGVAVGITLTNVNESAHRQLPALIGAGAASLALALGAAALVTRRLRRQTHGLGPVEITRMYEHHDAVLHTIREGVLIVDGDRLVLANDEARRLLGLPDRCEGLPLGRLGLDPGIADLLAAGDTRTDEPHRAGDRLLVVSQRRLDLGGAAEGTVATLRDTTELQRQRSRAERALRRLELLYDASARIGTTLDVERTAEELAEAATPSCADFVTVELLEAVRRGEEAAPGDLVMHRVVLHGVRDDAPLIPVGEAMTIRPGTPATTGLESGHAVLIADLRAETGWQRQDPARAPEVLDYGIHSLISVPLRARGIALGVANFWRGAGSEPFTREDLSITEELASRAAVAIDNARRYHREHTVAVALQRSLLPHGLPAQSALDVAYRYLPAQAGVGGDWFDVIPLSGARVALVVGDVAGHGLHAAATMGRLRTAVHNFASLDMAPDELLGHLDELVTGLDRDRTDASGGSEIVGATCLYVVYDPVSGDCTMARAGHPPPAVVRPDGRVDFPELPPGPPLGLGGLPFAPAVFRLPEGSRLVLFTNGLVTDRDRDIEAGLDLLRDRLSDVDRTPEETCAAVLDALLPERPADDIVLLVARTRAFPADRVAEWDVPHDPAAVAGVRAEATRRLTEWGLEETAFTTELILSELVTNAIRHGAEPVRVRLLLDRSLICEVSDGSSTAPHLRMAAGTDEGGRGLFLVAQCSRRWGTRYHPHGKVIWTEQPLTEAETGGR</sequence>
<feature type="transmembrane region" description="Helical" evidence="7">
    <location>
        <begin position="179"/>
        <end position="200"/>
    </location>
</feature>
<organism evidence="10 11">
    <name type="scientific">Streptomyces parvulus</name>
    <dbReference type="NCBI Taxonomy" id="146923"/>
    <lineage>
        <taxon>Bacteria</taxon>
        <taxon>Bacillati</taxon>
        <taxon>Actinomycetota</taxon>
        <taxon>Actinomycetes</taxon>
        <taxon>Kitasatosporales</taxon>
        <taxon>Streptomycetaceae</taxon>
        <taxon>Streptomyces</taxon>
    </lineage>
</organism>
<evidence type="ECO:0000256" key="5">
    <source>
        <dbReference type="ARBA" id="ARBA00022989"/>
    </source>
</evidence>
<dbReference type="SMART" id="SM00065">
    <property type="entry name" value="GAF"/>
    <property type="match status" value="1"/>
</dbReference>
<dbReference type="Pfam" id="PF07228">
    <property type="entry name" value="SpoIIE"/>
    <property type="match status" value="1"/>
</dbReference>
<dbReference type="Pfam" id="PF01590">
    <property type="entry name" value="GAF"/>
    <property type="match status" value="1"/>
</dbReference>
<dbReference type="FunFam" id="3.30.565.10:FF:000028">
    <property type="entry name" value="PAS sensor protein"/>
    <property type="match status" value="1"/>
</dbReference>
<evidence type="ECO:0000256" key="2">
    <source>
        <dbReference type="ARBA" id="ARBA00022475"/>
    </source>
</evidence>
<dbReference type="SUPFAM" id="SSF55781">
    <property type="entry name" value="GAF domain-like"/>
    <property type="match status" value="1"/>
</dbReference>
<dbReference type="GO" id="GO:0005886">
    <property type="term" value="C:plasma membrane"/>
    <property type="evidence" value="ECO:0007669"/>
    <property type="project" value="UniProtKB-SubCell"/>
</dbReference>
<evidence type="ECO:0000256" key="3">
    <source>
        <dbReference type="ARBA" id="ARBA00022692"/>
    </source>
</evidence>
<dbReference type="SUPFAM" id="SSF81606">
    <property type="entry name" value="PP2C-like"/>
    <property type="match status" value="1"/>
</dbReference>
<dbReference type="SMART" id="SM00331">
    <property type="entry name" value="PP2C_SIG"/>
    <property type="match status" value="1"/>
</dbReference>
<gene>
    <name evidence="10" type="ORF">DVZ84_04160</name>
</gene>
<dbReference type="Gene3D" id="3.30.565.10">
    <property type="entry name" value="Histidine kinase-like ATPase, C-terminal domain"/>
    <property type="match status" value="1"/>
</dbReference>
<evidence type="ECO:0000256" key="7">
    <source>
        <dbReference type="SAM" id="Phobius"/>
    </source>
</evidence>
<keyword evidence="5 7" id="KW-1133">Transmembrane helix</keyword>
<accession>A0A369VFC3</accession>
<feature type="domain" description="PPM-type phosphatase" evidence="9">
    <location>
        <begin position="533"/>
        <end position="753"/>
    </location>
</feature>
<dbReference type="PANTHER" id="PTHR43156">
    <property type="entry name" value="STAGE II SPORULATION PROTEIN E-RELATED"/>
    <property type="match status" value="1"/>
</dbReference>
<dbReference type="InterPro" id="IPR052016">
    <property type="entry name" value="Bact_Sigma-Reg"/>
</dbReference>
<dbReference type="FunFam" id="3.60.40.10:FF:000031">
    <property type="entry name" value="PAS sensor protein"/>
    <property type="match status" value="1"/>
</dbReference>
<comment type="subcellular location">
    <subcellularLocation>
        <location evidence="1">Cell membrane</location>
        <topology evidence="1">Multi-pass membrane protein</topology>
    </subcellularLocation>
</comment>
<evidence type="ECO:0000313" key="10">
    <source>
        <dbReference type="EMBL" id="RDD90550.1"/>
    </source>
</evidence>
<dbReference type="Proteomes" id="UP000253742">
    <property type="component" value="Unassembled WGS sequence"/>
</dbReference>
<keyword evidence="6 7" id="KW-0472">Membrane</keyword>
<dbReference type="OrthoDB" id="118142at2"/>
<dbReference type="Gene3D" id="3.60.40.10">
    <property type="entry name" value="PPM-type phosphatase domain"/>
    <property type="match status" value="1"/>
</dbReference>
<dbReference type="GO" id="GO:0016791">
    <property type="term" value="F:phosphatase activity"/>
    <property type="evidence" value="ECO:0007669"/>
    <property type="project" value="TreeGrafter"/>
</dbReference>
<evidence type="ECO:0000256" key="1">
    <source>
        <dbReference type="ARBA" id="ARBA00004651"/>
    </source>
</evidence>
<comment type="caution">
    <text evidence="10">The sequence shown here is derived from an EMBL/GenBank/DDBJ whole genome shotgun (WGS) entry which is preliminary data.</text>
</comment>
<keyword evidence="2" id="KW-1003">Cell membrane</keyword>
<dbReference type="FunFam" id="3.30.450.40:FF:000035">
    <property type="entry name" value="PAS sensor protein"/>
    <property type="match status" value="1"/>
</dbReference>
<dbReference type="InterPro" id="IPR000014">
    <property type="entry name" value="PAS"/>
</dbReference>
<evidence type="ECO:0000256" key="4">
    <source>
        <dbReference type="ARBA" id="ARBA00022801"/>
    </source>
</evidence>
<dbReference type="InterPro" id="IPR029016">
    <property type="entry name" value="GAF-like_dom_sf"/>
</dbReference>
<feature type="domain" description="GAF" evidence="8">
    <location>
        <begin position="373"/>
        <end position="515"/>
    </location>
</feature>
<dbReference type="InterPro" id="IPR001932">
    <property type="entry name" value="PPM-type_phosphatase-like_dom"/>
</dbReference>
<protein>
    <submittedName>
        <fullName evidence="10">GAF domain-containing protein</fullName>
    </submittedName>
</protein>
<dbReference type="Gene3D" id="3.30.450.40">
    <property type="match status" value="1"/>
</dbReference>
<dbReference type="InterPro" id="IPR033463">
    <property type="entry name" value="sCache_3"/>
</dbReference>
<dbReference type="SUPFAM" id="SSF55874">
    <property type="entry name" value="ATPase domain of HSP90 chaperone/DNA topoisomerase II/histidine kinase"/>
    <property type="match status" value="1"/>
</dbReference>
<evidence type="ECO:0000256" key="6">
    <source>
        <dbReference type="ARBA" id="ARBA00023136"/>
    </source>
</evidence>
<dbReference type="InterPro" id="IPR003018">
    <property type="entry name" value="GAF"/>
</dbReference>
<dbReference type="Pfam" id="PF17203">
    <property type="entry name" value="sCache_3_2"/>
    <property type="match status" value="1"/>
</dbReference>
<dbReference type="InterPro" id="IPR029151">
    <property type="entry name" value="Sensor-like_sf"/>
</dbReference>
<name>A0A369VFC3_9ACTN</name>
<dbReference type="AlphaFoldDB" id="A0A369VFC3"/>
<dbReference type="InterPro" id="IPR036890">
    <property type="entry name" value="HATPase_C_sf"/>
</dbReference>
<dbReference type="PANTHER" id="PTHR43156:SF2">
    <property type="entry name" value="STAGE II SPORULATION PROTEIN E"/>
    <property type="match status" value="1"/>
</dbReference>
<dbReference type="SUPFAM" id="SSF103190">
    <property type="entry name" value="Sensory domain-like"/>
    <property type="match status" value="1"/>
</dbReference>
<dbReference type="Pfam" id="PF13188">
    <property type="entry name" value="PAS_8"/>
    <property type="match status" value="1"/>
</dbReference>
<evidence type="ECO:0000259" key="9">
    <source>
        <dbReference type="SMART" id="SM00331"/>
    </source>
</evidence>
<dbReference type="STRING" id="146923.Spa2297_00620"/>
<keyword evidence="4" id="KW-0378">Hydrolase</keyword>
<keyword evidence="3 7" id="KW-0812">Transmembrane</keyword>
<dbReference type="Gene3D" id="3.30.450.20">
    <property type="entry name" value="PAS domain"/>
    <property type="match status" value="2"/>
</dbReference>
<evidence type="ECO:0000313" key="11">
    <source>
        <dbReference type="Proteomes" id="UP000253742"/>
    </source>
</evidence>
<dbReference type="InterPro" id="IPR003594">
    <property type="entry name" value="HATPase_dom"/>
</dbReference>
<dbReference type="InterPro" id="IPR036457">
    <property type="entry name" value="PPM-type-like_dom_sf"/>
</dbReference>